<proteinExistence type="predicted"/>
<protein>
    <recommendedName>
        <fullName evidence="3">Mobilization protein</fullName>
    </recommendedName>
</protein>
<gene>
    <name evidence="1" type="ORF">ENE74_16560</name>
</gene>
<reference evidence="1 2" key="1">
    <citation type="submission" date="2019-01" db="EMBL/GenBank/DDBJ databases">
        <authorList>
            <person name="Chen W.-M."/>
        </authorList>
    </citation>
    <scope>NUCLEOTIDE SEQUENCE [LARGE SCALE GENOMIC DNA]</scope>
    <source>
        <strain evidence="1 2">TLA-22</strain>
    </source>
</reference>
<dbReference type="Proteomes" id="UP000282977">
    <property type="component" value="Unassembled WGS sequence"/>
</dbReference>
<dbReference type="RefSeq" id="WP_127691981.1">
    <property type="nucleotide sequence ID" value="NZ_RZUL01000011.1"/>
</dbReference>
<name>A0A437J3Q0_9SPHN</name>
<sequence>MYDNSLADMAVFNVRLPDDLAARFDAKATAAGGRSALLRKLIDGALEDAGAATAPPRTRTTDRLHLRLLREDIVQLDAAADARGLKRTEWLVMLLRRRLHATSPPPRADRVVIAQSWRELNRIGINLNQAVHALHAATMVDSRLDLAREAARVASFRDEVADQLRVLGRALKGDMAYWDTADE</sequence>
<accession>A0A437J3Q0</accession>
<dbReference type="EMBL" id="RZUL01000011">
    <property type="protein sequence ID" value="RVT39067.1"/>
    <property type="molecule type" value="Genomic_DNA"/>
</dbReference>
<organism evidence="1 2">
    <name type="scientific">Sphingobium algorifonticola</name>
    <dbReference type="NCBI Taxonomy" id="2008318"/>
    <lineage>
        <taxon>Bacteria</taxon>
        <taxon>Pseudomonadati</taxon>
        <taxon>Pseudomonadota</taxon>
        <taxon>Alphaproteobacteria</taxon>
        <taxon>Sphingomonadales</taxon>
        <taxon>Sphingomonadaceae</taxon>
        <taxon>Sphingobium</taxon>
    </lineage>
</organism>
<evidence type="ECO:0000313" key="2">
    <source>
        <dbReference type="Proteomes" id="UP000282977"/>
    </source>
</evidence>
<evidence type="ECO:0008006" key="3">
    <source>
        <dbReference type="Google" id="ProtNLM"/>
    </source>
</evidence>
<evidence type="ECO:0000313" key="1">
    <source>
        <dbReference type="EMBL" id="RVT39067.1"/>
    </source>
</evidence>
<comment type="caution">
    <text evidence="1">The sequence shown here is derived from an EMBL/GenBank/DDBJ whole genome shotgun (WGS) entry which is preliminary data.</text>
</comment>
<keyword evidence="2" id="KW-1185">Reference proteome</keyword>
<dbReference type="AlphaFoldDB" id="A0A437J3Q0"/>
<dbReference type="OrthoDB" id="7838543at2"/>